<evidence type="ECO:0000313" key="2">
    <source>
        <dbReference type="EMBL" id="PGZ04962.1"/>
    </source>
</evidence>
<evidence type="ECO:0000313" key="3">
    <source>
        <dbReference type="Proteomes" id="UP000220127"/>
    </source>
</evidence>
<evidence type="ECO:0008006" key="5">
    <source>
        <dbReference type="Google" id="ProtNLM"/>
    </source>
</evidence>
<evidence type="ECO:0000313" key="1">
    <source>
        <dbReference type="EMBL" id="PED16391.1"/>
    </source>
</evidence>
<dbReference type="EMBL" id="NUPM01000005">
    <property type="protein sequence ID" value="PGZ04962.1"/>
    <property type="molecule type" value="Genomic_DNA"/>
</dbReference>
<protein>
    <recommendedName>
        <fullName evidence="5">YopX protein domain-containing protein</fullName>
    </recommendedName>
</protein>
<dbReference type="RefSeq" id="WP_088011201.1">
    <property type="nucleotide sequence ID" value="NZ_JBALLD010000003.1"/>
</dbReference>
<gene>
    <name evidence="2" type="ORF">COE48_05100</name>
    <name evidence="1" type="ORF">CON01_00645</name>
</gene>
<name>A0A9X6YIW6_BACTU</name>
<proteinExistence type="predicted"/>
<dbReference type="Proteomes" id="UP000223445">
    <property type="component" value="Unassembled WGS sequence"/>
</dbReference>
<accession>A0A9X6YIW6</accession>
<comment type="caution">
    <text evidence="1">The sequence shown here is derived from an EMBL/GenBank/DDBJ whole genome shotgun (WGS) entry which is preliminary data.</text>
</comment>
<organism evidence="1 3">
    <name type="scientific">Bacillus thuringiensis</name>
    <dbReference type="NCBI Taxonomy" id="1428"/>
    <lineage>
        <taxon>Bacteria</taxon>
        <taxon>Bacillati</taxon>
        <taxon>Bacillota</taxon>
        <taxon>Bacilli</taxon>
        <taxon>Bacillales</taxon>
        <taxon>Bacillaceae</taxon>
        <taxon>Bacillus</taxon>
        <taxon>Bacillus cereus group</taxon>
    </lineage>
</organism>
<dbReference type="Proteomes" id="UP000220127">
    <property type="component" value="Unassembled WGS sequence"/>
</dbReference>
<sequence>MNLYSVNFIHYAPKGSEKGICGYIVANDDEGVYELIKSEPQFPQGQTLWNSYGEREEDEYEIYDNDYNVIGLESFKDRMIRLRGEMYDEDVEVSDTFYGVTHYGWSLIKENITDSEISVLKSLNII</sequence>
<dbReference type="EMBL" id="NVMD01000002">
    <property type="protein sequence ID" value="PED16391.1"/>
    <property type="molecule type" value="Genomic_DNA"/>
</dbReference>
<reference evidence="3 4" key="1">
    <citation type="submission" date="2017-09" db="EMBL/GenBank/DDBJ databases">
        <title>Large-scale bioinformatics analysis of Bacillus genomes uncovers conserved roles of natural products in bacterial physiology.</title>
        <authorList>
            <consortium name="Agbiome Team Llc"/>
            <person name="Bleich R.M."/>
            <person name="Grubbs K.J."/>
            <person name="Santa Maria K.C."/>
            <person name="Allen S.E."/>
            <person name="Farag S."/>
            <person name="Shank E.A."/>
            <person name="Bowers A."/>
        </authorList>
    </citation>
    <scope>NUCLEOTIDE SEQUENCE [LARGE SCALE GENOMIC DNA]</scope>
    <source>
        <strain evidence="2 4">AFS030179</strain>
        <strain evidence="1 3">AFS094940</strain>
    </source>
</reference>
<evidence type="ECO:0000313" key="4">
    <source>
        <dbReference type="Proteomes" id="UP000223445"/>
    </source>
</evidence>
<dbReference type="AlphaFoldDB" id="A0A9X6YIW6"/>